<dbReference type="Gene3D" id="3.40.50.720">
    <property type="entry name" value="NAD(P)-binding Rossmann-like Domain"/>
    <property type="match status" value="1"/>
</dbReference>
<name>A2S4U8_BURM9</name>
<feature type="region of interest" description="Disordered" evidence="1">
    <location>
        <begin position="15"/>
        <end position="36"/>
    </location>
</feature>
<dbReference type="PANTHER" id="PTHR30388">
    <property type="entry name" value="ALDEHYDE OXIDOREDUCTASE MOLYBDENUM COFACTOR ASSEMBLY PROTEIN"/>
    <property type="match status" value="1"/>
</dbReference>
<evidence type="ECO:0000256" key="1">
    <source>
        <dbReference type="SAM" id="MobiDB-lite"/>
    </source>
</evidence>
<organism evidence="4 5">
    <name type="scientific">Burkholderia mallei (strain NCTC 10229)</name>
    <dbReference type="NCBI Taxonomy" id="412022"/>
    <lineage>
        <taxon>Bacteria</taxon>
        <taxon>Pseudomonadati</taxon>
        <taxon>Pseudomonadota</taxon>
        <taxon>Betaproteobacteria</taxon>
        <taxon>Burkholderiales</taxon>
        <taxon>Burkholderiaceae</taxon>
        <taxon>Burkholderia</taxon>
        <taxon>pseudomallei group</taxon>
    </lineage>
</organism>
<protein>
    <submittedName>
        <fullName evidence="4">Xanthine dehydrogenase accessory protein XdhC</fullName>
    </submittedName>
</protein>
<dbReference type="AlphaFoldDB" id="A2S4U8"/>
<dbReference type="NCBIfam" id="TIGR02964">
    <property type="entry name" value="xanthine_xdhC"/>
    <property type="match status" value="1"/>
</dbReference>
<dbReference type="InterPro" id="IPR027051">
    <property type="entry name" value="XdhC_Rossmann_dom"/>
</dbReference>
<dbReference type="Pfam" id="PF02625">
    <property type="entry name" value="XdhC_CoxI"/>
    <property type="match status" value="1"/>
</dbReference>
<evidence type="ECO:0000313" key="5">
    <source>
        <dbReference type="Proteomes" id="UP000002283"/>
    </source>
</evidence>
<dbReference type="InterPro" id="IPR014308">
    <property type="entry name" value="Xanthine_DH_XdhC"/>
</dbReference>
<reference evidence="4 5" key="1">
    <citation type="submission" date="2007-01" db="EMBL/GenBank/DDBJ databases">
        <authorList>
            <person name="DeShazer D."/>
            <person name="Woods D.E."/>
            <person name="Nierman W.C."/>
        </authorList>
    </citation>
    <scope>NUCLEOTIDE SEQUENCE [LARGE SCALE GENOMIC DNA]</scope>
    <source>
        <strain evidence="4 5">NCTC 10229</strain>
    </source>
</reference>
<dbReference type="Pfam" id="PF13478">
    <property type="entry name" value="XdhC_C"/>
    <property type="match status" value="1"/>
</dbReference>
<evidence type="ECO:0000259" key="3">
    <source>
        <dbReference type="Pfam" id="PF13478"/>
    </source>
</evidence>
<sequence>MRRLVSRPSLRCRRPRVAREPRGGRRPPGRHGLIRDQEKRRMQTWLTDLQHLLARGDAAVLVTVARVDGSAPRDAGTKMLVTRDAARHTIGGGHLEWKAIDIARQLLKEGAHTPHARRLERLALGPSLGQCCGGAVVLAFERLDIAELGWVTSLAKRVAAGAPTVRSVSFGPDADTVMLSEPEPGATRPDCLLWDMGGAPLLTETIAPHAFPVVLFGAGHVGAALVRVLGTLPCHVRWVDERDAQFPPPDALAGIRNLSLDANDAPDEAIDEAGPGAYFVVMTHNHARDLELAHRILARGDYAYFGMIGSRTKRMQFEHRLAARGIDPLQIARMQCPIGVPGIVDKAPEAIAIAVAAQILQTVDARRANGRPAASPGASAC</sequence>
<evidence type="ECO:0000259" key="2">
    <source>
        <dbReference type="Pfam" id="PF02625"/>
    </source>
</evidence>
<feature type="domain" description="XdhC Rossmann" evidence="3">
    <location>
        <begin position="213"/>
        <end position="359"/>
    </location>
</feature>
<dbReference type="Proteomes" id="UP000002283">
    <property type="component" value="Chromosome I"/>
</dbReference>
<gene>
    <name evidence="4" type="primary">xdhC</name>
    <name evidence="4" type="ordered locus">BMA10229_A0978</name>
</gene>
<dbReference type="PANTHER" id="PTHR30388:SF6">
    <property type="entry name" value="XANTHINE DEHYDROGENASE SUBUNIT A-RELATED"/>
    <property type="match status" value="1"/>
</dbReference>
<dbReference type="KEGG" id="bml:BMA10229_A0978"/>
<feature type="domain" description="XdhC- CoxI" evidence="2">
    <location>
        <begin position="52"/>
        <end position="112"/>
    </location>
</feature>
<evidence type="ECO:0000313" key="4">
    <source>
        <dbReference type="EMBL" id="ABN03119.1"/>
    </source>
</evidence>
<dbReference type="InterPro" id="IPR052698">
    <property type="entry name" value="MoCofactor_Util/Proc"/>
</dbReference>
<dbReference type="EMBL" id="CP000546">
    <property type="protein sequence ID" value="ABN03119.1"/>
    <property type="molecule type" value="Genomic_DNA"/>
</dbReference>
<accession>A2S4U8</accession>
<dbReference type="InterPro" id="IPR003777">
    <property type="entry name" value="XdhC_CoxI"/>
</dbReference>
<proteinExistence type="predicted"/>
<dbReference type="HOGENOM" id="CLU_041115_4_0_4"/>